<dbReference type="EMBL" id="JBBAYM010000058">
    <property type="protein sequence ID" value="MEI5616609.1"/>
    <property type="molecule type" value="Genomic_DNA"/>
</dbReference>
<feature type="compositionally biased region" description="Basic residues" evidence="1">
    <location>
        <begin position="183"/>
        <end position="200"/>
    </location>
</feature>
<feature type="compositionally biased region" description="Basic residues" evidence="1">
    <location>
        <begin position="232"/>
        <end position="293"/>
    </location>
</feature>
<organism evidence="3 4">
    <name type="scientific">Streptomyces brasiliscabiei</name>
    <dbReference type="NCBI Taxonomy" id="2736302"/>
    <lineage>
        <taxon>Bacteria</taxon>
        <taxon>Bacillati</taxon>
        <taxon>Actinomycetota</taxon>
        <taxon>Actinomycetes</taxon>
        <taxon>Kitasatosporales</taxon>
        <taxon>Streptomycetaceae</taxon>
        <taxon>Streptomyces</taxon>
    </lineage>
</organism>
<evidence type="ECO:0000313" key="3">
    <source>
        <dbReference type="EMBL" id="MEI5616609.1"/>
    </source>
</evidence>
<sequence length="312" mass="34439">MGVVRGGVWRSGLLYVGLLYGGALGVGARGRRVLRSRALRVADRCGGVLGVGARGRRVLRCGALRCGLRRLGSLADALWLRVVPGALAYDGTDRAGPLSLRDTGLADRALDGRTLGRLHDADADADVTGSRIRPGVVTLAALAPGRTLGAGLRSYHGRALGHLWCVQLKIMGIRFITGSGSHGHTRVRRPRRRARARSRTSGRGSVLDLMLQRDSGNPHGGAALDVPVVDARRRHGGNRRPGRRNRARSHGGRARRAGGRSDRRRRRRRRHRRHWRTGNRRQGIRTRTRTRTRSRVDTRTRTRTRFRTGPCR</sequence>
<keyword evidence="2" id="KW-0472">Membrane</keyword>
<evidence type="ECO:0000256" key="2">
    <source>
        <dbReference type="SAM" id="Phobius"/>
    </source>
</evidence>
<evidence type="ECO:0000313" key="4">
    <source>
        <dbReference type="Proteomes" id="UP001365781"/>
    </source>
</evidence>
<keyword evidence="2" id="KW-0812">Transmembrane</keyword>
<gene>
    <name evidence="3" type="ORF">WB403_46675</name>
</gene>
<comment type="caution">
    <text evidence="3">The sequence shown here is derived from an EMBL/GenBank/DDBJ whole genome shotgun (WGS) entry which is preliminary data.</text>
</comment>
<feature type="region of interest" description="Disordered" evidence="1">
    <location>
        <begin position="179"/>
        <end position="312"/>
    </location>
</feature>
<accession>A0ABU8GUF3</accession>
<proteinExistence type="predicted"/>
<dbReference type="RefSeq" id="WP_336558938.1">
    <property type="nucleotide sequence ID" value="NZ_JBBAYM010000058.1"/>
</dbReference>
<protein>
    <submittedName>
        <fullName evidence="3">Uncharacterized protein</fullName>
    </submittedName>
</protein>
<reference evidence="3 4" key="1">
    <citation type="submission" date="2024-03" db="EMBL/GenBank/DDBJ databases">
        <title>First Report of Pectobacterium brasiliscabiei causing potato scab in china.</title>
        <authorList>
            <person name="Handique U."/>
        </authorList>
    </citation>
    <scope>NUCLEOTIDE SEQUENCE [LARGE SCALE GENOMIC DNA]</scope>
    <source>
        <strain evidence="3 4">ZRIMU1503</strain>
    </source>
</reference>
<evidence type="ECO:0000256" key="1">
    <source>
        <dbReference type="SAM" id="MobiDB-lite"/>
    </source>
</evidence>
<name>A0ABU8GUF3_9ACTN</name>
<keyword evidence="2" id="KW-1133">Transmembrane helix</keyword>
<feature type="transmembrane region" description="Helical" evidence="2">
    <location>
        <begin position="12"/>
        <end position="30"/>
    </location>
</feature>
<dbReference type="Proteomes" id="UP001365781">
    <property type="component" value="Unassembled WGS sequence"/>
</dbReference>
<keyword evidence="4" id="KW-1185">Reference proteome</keyword>